<dbReference type="PANTHER" id="PTHR45000:SF5">
    <property type="entry name" value="CHAPERONE DNAJ-DOMAIN SUPERFAMILY PROTEIN"/>
    <property type="match status" value="1"/>
</dbReference>
<dbReference type="Proteomes" id="UP000712600">
    <property type="component" value="Unassembled WGS sequence"/>
</dbReference>
<sequence>MINSNFKASSKAQINIRVKNINLQRQHTKRFQLPTFLVKLWALKVGRAQSAARKGTRGGSFRTAYQEEAWRRYNKRMQEEYEEELERVERIRRMQSVFNRERNKFRGGFENWKENDPNAHQYHQQYQRNDWYWKAESTFRNQRTNHQEPPKQSTRVYPLSHHYSVLGLSRYFGHQIFSSWCANYSILNMSIELSAGFLCSIGPGQLHTQKLRLRFLCVDSYSLYIQKAFREKAMEFHPDQNQVNKDVAEAKFKEVLLSYEAIKEERKDK</sequence>
<dbReference type="CDD" id="cd06257">
    <property type="entry name" value="DnaJ"/>
    <property type="match status" value="1"/>
</dbReference>
<dbReference type="Gene3D" id="1.10.287.110">
    <property type="entry name" value="DnaJ domain"/>
    <property type="match status" value="1"/>
</dbReference>
<dbReference type="InterPro" id="IPR036869">
    <property type="entry name" value="J_dom_sf"/>
</dbReference>
<dbReference type="PANTHER" id="PTHR45000">
    <property type="entry name" value="CHAPERONE DNAJ-DOMAIN SUPERFAMILY PROTEIN"/>
    <property type="match status" value="1"/>
</dbReference>
<dbReference type="AlphaFoldDB" id="A0A8S9P8Y8"/>
<dbReference type="Pfam" id="PF00226">
    <property type="entry name" value="DnaJ"/>
    <property type="match status" value="1"/>
</dbReference>
<accession>A0A8S9P8Y8</accession>
<dbReference type="SUPFAM" id="SSF46565">
    <property type="entry name" value="Chaperone J-domain"/>
    <property type="match status" value="1"/>
</dbReference>
<reference evidence="2" key="1">
    <citation type="submission" date="2019-12" db="EMBL/GenBank/DDBJ databases">
        <title>Genome sequencing and annotation of Brassica cretica.</title>
        <authorList>
            <person name="Studholme D.J."/>
            <person name="Sarris P."/>
        </authorList>
    </citation>
    <scope>NUCLEOTIDE SEQUENCE</scope>
    <source>
        <strain evidence="2">PFS-109/04</strain>
        <tissue evidence="2">Leaf</tissue>
    </source>
</reference>
<gene>
    <name evidence="2" type="ORF">F2Q69_00002562</name>
</gene>
<dbReference type="EMBL" id="QGKX02001521">
    <property type="protein sequence ID" value="KAF3509742.1"/>
    <property type="molecule type" value="Genomic_DNA"/>
</dbReference>
<feature type="domain" description="J" evidence="1">
    <location>
        <begin position="182"/>
        <end position="269"/>
    </location>
</feature>
<organism evidence="2 3">
    <name type="scientific">Brassica cretica</name>
    <name type="common">Mustard</name>
    <dbReference type="NCBI Taxonomy" id="69181"/>
    <lineage>
        <taxon>Eukaryota</taxon>
        <taxon>Viridiplantae</taxon>
        <taxon>Streptophyta</taxon>
        <taxon>Embryophyta</taxon>
        <taxon>Tracheophyta</taxon>
        <taxon>Spermatophyta</taxon>
        <taxon>Magnoliopsida</taxon>
        <taxon>eudicotyledons</taxon>
        <taxon>Gunneridae</taxon>
        <taxon>Pentapetalae</taxon>
        <taxon>rosids</taxon>
        <taxon>malvids</taxon>
        <taxon>Brassicales</taxon>
        <taxon>Brassicaceae</taxon>
        <taxon>Brassiceae</taxon>
        <taxon>Brassica</taxon>
    </lineage>
</organism>
<dbReference type="InterPro" id="IPR001623">
    <property type="entry name" value="DnaJ_domain"/>
</dbReference>
<protein>
    <recommendedName>
        <fullName evidence="1">J domain-containing protein</fullName>
    </recommendedName>
</protein>
<evidence type="ECO:0000313" key="2">
    <source>
        <dbReference type="EMBL" id="KAF3509742.1"/>
    </source>
</evidence>
<evidence type="ECO:0000259" key="1">
    <source>
        <dbReference type="PROSITE" id="PS50076"/>
    </source>
</evidence>
<name>A0A8S9P8Y8_BRACR</name>
<dbReference type="PRINTS" id="PR00625">
    <property type="entry name" value="JDOMAIN"/>
</dbReference>
<dbReference type="PROSITE" id="PS50076">
    <property type="entry name" value="DNAJ_2"/>
    <property type="match status" value="1"/>
</dbReference>
<evidence type="ECO:0000313" key="3">
    <source>
        <dbReference type="Proteomes" id="UP000712600"/>
    </source>
</evidence>
<comment type="caution">
    <text evidence="2">The sequence shown here is derived from an EMBL/GenBank/DDBJ whole genome shotgun (WGS) entry which is preliminary data.</text>
</comment>
<proteinExistence type="predicted"/>